<dbReference type="InterPro" id="IPR010559">
    <property type="entry name" value="Sig_transdc_His_kin_internal"/>
</dbReference>
<evidence type="ECO:0000256" key="10">
    <source>
        <dbReference type="ARBA" id="ARBA00022840"/>
    </source>
</evidence>
<feature type="transmembrane region" description="Helical" evidence="14">
    <location>
        <begin position="150"/>
        <end position="173"/>
    </location>
</feature>
<comment type="subcellular location">
    <subcellularLocation>
        <location evidence="2">Cell membrane</location>
        <topology evidence="2">Multi-pass membrane protein</topology>
    </subcellularLocation>
</comment>
<dbReference type="KEGG" id="bbev:BBEV_2512"/>
<evidence type="ECO:0000256" key="9">
    <source>
        <dbReference type="ARBA" id="ARBA00022777"/>
    </source>
</evidence>
<accession>A0A1D7QXV4</accession>
<sequence length="579" mass="63606">MELFVIMLERLGIIVMVAFIMTRIPFVRRLIDDRTVTLYQKISVTLLFGFFGIIGTYTGVVVSTGQAGYMMWVSELAQDEAIVNARVIGIVVAGLLGGWKVGLGAGLIAGGHRFLLGGFTGFACGISAVIAGLIAGFAHRYVKRGKNISLPITFFVGALSETIQMAIILLVARPYEQALSLVEQIGLPMILANGIGAMVFILIIRSVIKEEEKTAAVQSGRALSIADDTITYMRQGLTSESAGRTCEILLKEVQSKAVSITNRERILAYVGEGSDIYQTGGPIQTDATKEVLVTGESYVGTQSGKNDETLSPDIHAAMIVPLKQKDEIVGTLKFYFRSEKEITVLQKELIGGLARLLSNQLELAKIEDLRKIARETEIKALQAQVSPHFLFNTLNIIVSMIRTDPERARKLILSLSSFFRQNLAGANQAWSTLEVEVKQIHSYLEIQQARFSGELEVEWEIDDSLLHYKVPTLTMQPLVENAIKHGRRSGNNAFRIRISIWKEDGHPVVTIYNNGHVIPDYRLLKLTREPVASEKGAGIGLYNVHRRLTDMNASEKGLVIDSGPDSGTSISFSLLPVNS</sequence>
<keyword evidence="12" id="KW-0902">Two-component regulatory system</keyword>
<dbReference type="RefSeq" id="WP_324609496.1">
    <property type="nucleotide sequence ID" value="NZ_CP012502.1"/>
</dbReference>
<dbReference type="GO" id="GO:0071555">
    <property type="term" value="P:cell wall organization"/>
    <property type="evidence" value="ECO:0007669"/>
    <property type="project" value="InterPro"/>
</dbReference>
<feature type="transmembrane region" description="Helical" evidence="14">
    <location>
        <begin position="38"/>
        <end position="62"/>
    </location>
</feature>
<keyword evidence="9 18" id="KW-0418">Kinase</keyword>
<feature type="transmembrane region" description="Helical" evidence="14">
    <location>
        <begin position="185"/>
        <end position="204"/>
    </location>
</feature>
<keyword evidence="13 14" id="KW-0472">Membrane</keyword>
<evidence type="ECO:0000256" key="1">
    <source>
        <dbReference type="ARBA" id="ARBA00000085"/>
    </source>
</evidence>
<evidence type="ECO:0000256" key="3">
    <source>
        <dbReference type="ARBA" id="ARBA00012438"/>
    </source>
</evidence>
<dbReference type="Pfam" id="PF06580">
    <property type="entry name" value="His_kinase"/>
    <property type="match status" value="1"/>
</dbReference>
<dbReference type="Gene3D" id="3.30.450.40">
    <property type="match status" value="1"/>
</dbReference>
<comment type="catalytic activity">
    <reaction evidence="1">
        <text>ATP + protein L-histidine = ADP + protein N-phospho-L-histidine.</text>
        <dbReference type="EC" id="2.7.13.3"/>
    </reaction>
</comment>
<dbReference type="InterPro" id="IPR050640">
    <property type="entry name" value="Bact_2-comp_sensor_kinase"/>
</dbReference>
<keyword evidence="10" id="KW-0067">ATP-binding</keyword>
<keyword evidence="7 14" id="KW-0812">Transmembrane</keyword>
<evidence type="ECO:0000259" key="15">
    <source>
        <dbReference type="Pfam" id="PF02518"/>
    </source>
</evidence>
<evidence type="ECO:0000259" key="16">
    <source>
        <dbReference type="Pfam" id="PF06580"/>
    </source>
</evidence>
<evidence type="ECO:0000313" key="18">
    <source>
        <dbReference type="EMBL" id="AOM83851.1"/>
    </source>
</evidence>
<evidence type="ECO:0000259" key="17">
    <source>
        <dbReference type="Pfam" id="PF07694"/>
    </source>
</evidence>
<dbReference type="SUPFAM" id="SSF55874">
    <property type="entry name" value="ATPase domain of HSP90 chaperone/DNA topoisomerase II/histidine kinase"/>
    <property type="match status" value="1"/>
</dbReference>
<evidence type="ECO:0000256" key="8">
    <source>
        <dbReference type="ARBA" id="ARBA00022741"/>
    </source>
</evidence>
<dbReference type="GO" id="GO:0005886">
    <property type="term" value="C:plasma membrane"/>
    <property type="evidence" value="ECO:0007669"/>
    <property type="project" value="UniProtKB-SubCell"/>
</dbReference>
<dbReference type="InterPro" id="IPR029016">
    <property type="entry name" value="GAF-like_dom_sf"/>
</dbReference>
<proteinExistence type="predicted"/>
<dbReference type="PATRIC" id="fig|632773.3.peg.2628"/>
<feature type="transmembrane region" description="Helical" evidence="14">
    <location>
        <begin position="7"/>
        <end position="26"/>
    </location>
</feature>
<feature type="domain" description="Signal transduction histidine kinase 5TM receptor LytS transmembrane region" evidence="17">
    <location>
        <begin position="25"/>
        <end position="206"/>
    </location>
</feature>
<evidence type="ECO:0000256" key="5">
    <source>
        <dbReference type="ARBA" id="ARBA00022553"/>
    </source>
</evidence>
<dbReference type="SUPFAM" id="SSF55781">
    <property type="entry name" value="GAF domain-like"/>
    <property type="match status" value="1"/>
</dbReference>
<dbReference type="InterPro" id="IPR036890">
    <property type="entry name" value="HATPase_C_sf"/>
</dbReference>
<feature type="transmembrane region" description="Helical" evidence="14">
    <location>
        <begin position="83"/>
        <end position="108"/>
    </location>
</feature>
<name>A0A1D7QXV4_9BACI</name>
<evidence type="ECO:0000256" key="6">
    <source>
        <dbReference type="ARBA" id="ARBA00022679"/>
    </source>
</evidence>
<dbReference type="PANTHER" id="PTHR34220:SF7">
    <property type="entry name" value="SENSOR HISTIDINE KINASE YPDA"/>
    <property type="match status" value="1"/>
</dbReference>
<dbReference type="Pfam" id="PF07694">
    <property type="entry name" value="5TM-5TMR_LYT"/>
    <property type="match status" value="1"/>
</dbReference>
<evidence type="ECO:0000256" key="14">
    <source>
        <dbReference type="SAM" id="Phobius"/>
    </source>
</evidence>
<dbReference type="STRING" id="632773.BBEV_2512"/>
<feature type="domain" description="Signal transduction histidine kinase internal region" evidence="16">
    <location>
        <begin position="377"/>
        <end position="453"/>
    </location>
</feature>
<dbReference type="GO" id="GO:0005524">
    <property type="term" value="F:ATP binding"/>
    <property type="evidence" value="ECO:0007669"/>
    <property type="project" value="UniProtKB-KW"/>
</dbReference>
<dbReference type="InterPro" id="IPR003594">
    <property type="entry name" value="HATPase_dom"/>
</dbReference>
<dbReference type="Gene3D" id="3.30.565.10">
    <property type="entry name" value="Histidine kinase-like ATPase, C-terminal domain"/>
    <property type="match status" value="1"/>
</dbReference>
<dbReference type="InterPro" id="IPR011620">
    <property type="entry name" value="Sig_transdc_His_kinase_LytS_TM"/>
</dbReference>
<keyword evidence="8" id="KW-0547">Nucleotide-binding</keyword>
<gene>
    <name evidence="18" type="primary">lytS</name>
    <name evidence="18" type="ORF">BBEV_2512</name>
</gene>
<evidence type="ECO:0000256" key="13">
    <source>
        <dbReference type="ARBA" id="ARBA00023136"/>
    </source>
</evidence>
<keyword evidence="6" id="KW-0808">Transferase</keyword>
<feature type="transmembrane region" description="Helical" evidence="14">
    <location>
        <begin position="114"/>
        <end position="138"/>
    </location>
</feature>
<evidence type="ECO:0000256" key="11">
    <source>
        <dbReference type="ARBA" id="ARBA00022989"/>
    </source>
</evidence>
<keyword evidence="11 14" id="KW-1133">Transmembrane helix</keyword>
<feature type="domain" description="Histidine kinase/HSP90-like ATPase" evidence="15">
    <location>
        <begin position="475"/>
        <end position="575"/>
    </location>
</feature>
<dbReference type="Pfam" id="PF02518">
    <property type="entry name" value="HATPase_c"/>
    <property type="match status" value="1"/>
</dbReference>
<dbReference type="PANTHER" id="PTHR34220">
    <property type="entry name" value="SENSOR HISTIDINE KINASE YPDA"/>
    <property type="match status" value="1"/>
</dbReference>
<evidence type="ECO:0000256" key="2">
    <source>
        <dbReference type="ARBA" id="ARBA00004651"/>
    </source>
</evidence>
<reference evidence="18 19" key="1">
    <citation type="submission" date="2015-08" db="EMBL/GenBank/DDBJ databases">
        <title>The complete genome sequence of Bacillus beveridgei MLTeJB.</title>
        <authorList>
            <person name="Hanson T.E."/>
            <person name="Mesa C."/>
            <person name="Basesman S.M."/>
            <person name="Oremland R.S."/>
        </authorList>
    </citation>
    <scope>NUCLEOTIDE SEQUENCE [LARGE SCALE GENOMIC DNA]</scope>
    <source>
        <strain evidence="18 19">MLTeJB</strain>
    </source>
</reference>
<evidence type="ECO:0000256" key="7">
    <source>
        <dbReference type="ARBA" id="ARBA00022692"/>
    </source>
</evidence>
<dbReference type="EC" id="2.7.13.3" evidence="3"/>
<evidence type="ECO:0000256" key="4">
    <source>
        <dbReference type="ARBA" id="ARBA00022475"/>
    </source>
</evidence>
<keyword evidence="5" id="KW-0597">Phosphoprotein</keyword>
<evidence type="ECO:0000313" key="19">
    <source>
        <dbReference type="Proteomes" id="UP000094463"/>
    </source>
</evidence>
<evidence type="ECO:0000256" key="12">
    <source>
        <dbReference type="ARBA" id="ARBA00023012"/>
    </source>
</evidence>
<dbReference type="AlphaFoldDB" id="A0A1D7QXV4"/>
<keyword evidence="19" id="KW-1185">Reference proteome</keyword>
<keyword evidence="4" id="KW-1003">Cell membrane</keyword>
<dbReference type="GO" id="GO:0000155">
    <property type="term" value="F:phosphorelay sensor kinase activity"/>
    <property type="evidence" value="ECO:0007669"/>
    <property type="project" value="InterPro"/>
</dbReference>
<dbReference type="EMBL" id="CP012502">
    <property type="protein sequence ID" value="AOM83851.1"/>
    <property type="molecule type" value="Genomic_DNA"/>
</dbReference>
<dbReference type="Proteomes" id="UP000094463">
    <property type="component" value="Chromosome"/>
</dbReference>
<organism evidence="18 19">
    <name type="scientific">Salisediminibacterium beveridgei</name>
    <dbReference type="NCBI Taxonomy" id="632773"/>
    <lineage>
        <taxon>Bacteria</taxon>
        <taxon>Bacillati</taxon>
        <taxon>Bacillota</taxon>
        <taxon>Bacilli</taxon>
        <taxon>Bacillales</taxon>
        <taxon>Bacillaceae</taxon>
        <taxon>Salisediminibacterium</taxon>
    </lineage>
</organism>
<protein>
    <recommendedName>
        <fullName evidence="3">histidine kinase</fullName>
        <ecNumber evidence="3">2.7.13.3</ecNumber>
    </recommendedName>
</protein>